<name>A0A0L0G0D9_9EUKA</name>
<dbReference type="GeneID" id="25906526"/>
<evidence type="ECO:0000313" key="1">
    <source>
        <dbReference type="EMBL" id="KNC81668.1"/>
    </source>
</evidence>
<proteinExistence type="predicted"/>
<evidence type="ECO:0000313" key="2">
    <source>
        <dbReference type="Proteomes" id="UP000054560"/>
    </source>
</evidence>
<dbReference type="EMBL" id="KQ242009">
    <property type="protein sequence ID" value="KNC81668.1"/>
    <property type="molecule type" value="Genomic_DNA"/>
</dbReference>
<dbReference type="RefSeq" id="XP_014155570.1">
    <property type="nucleotide sequence ID" value="XM_014300095.1"/>
</dbReference>
<dbReference type="Proteomes" id="UP000054560">
    <property type="component" value="Unassembled WGS sequence"/>
</dbReference>
<dbReference type="AlphaFoldDB" id="A0A0L0G0D9"/>
<organism evidence="1 2">
    <name type="scientific">Sphaeroforma arctica JP610</name>
    <dbReference type="NCBI Taxonomy" id="667725"/>
    <lineage>
        <taxon>Eukaryota</taxon>
        <taxon>Ichthyosporea</taxon>
        <taxon>Ichthyophonida</taxon>
        <taxon>Sphaeroforma</taxon>
    </lineage>
</organism>
<reference evidence="1 2" key="1">
    <citation type="submission" date="2011-02" db="EMBL/GenBank/DDBJ databases">
        <title>The Genome Sequence of Sphaeroforma arctica JP610.</title>
        <authorList>
            <consortium name="The Broad Institute Genome Sequencing Platform"/>
            <person name="Russ C."/>
            <person name="Cuomo C."/>
            <person name="Young S.K."/>
            <person name="Zeng Q."/>
            <person name="Gargeya S."/>
            <person name="Alvarado L."/>
            <person name="Berlin A."/>
            <person name="Chapman S.B."/>
            <person name="Chen Z."/>
            <person name="Freedman E."/>
            <person name="Gellesch M."/>
            <person name="Goldberg J."/>
            <person name="Griggs A."/>
            <person name="Gujja S."/>
            <person name="Heilman E."/>
            <person name="Heiman D."/>
            <person name="Howarth C."/>
            <person name="Mehta T."/>
            <person name="Neiman D."/>
            <person name="Pearson M."/>
            <person name="Roberts A."/>
            <person name="Saif S."/>
            <person name="Shea T."/>
            <person name="Shenoy N."/>
            <person name="Sisk P."/>
            <person name="Stolte C."/>
            <person name="Sykes S."/>
            <person name="White J."/>
            <person name="Yandava C."/>
            <person name="Burger G."/>
            <person name="Gray M.W."/>
            <person name="Holland P.W.H."/>
            <person name="King N."/>
            <person name="Lang F.B.F."/>
            <person name="Roger A.J."/>
            <person name="Ruiz-Trillo I."/>
            <person name="Haas B."/>
            <person name="Nusbaum C."/>
            <person name="Birren B."/>
        </authorList>
    </citation>
    <scope>NUCLEOTIDE SEQUENCE [LARGE SCALE GENOMIC DNA]</scope>
    <source>
        <strain evidence="1 2">JP610</strain>
    </source>
</reference>
<gene>
    <name evidence="1" type="ORF">SARC_06022</name>
</gene>
<keyword evidence="2" id="KW-1185">Reference proteome</keyword>
<protein>
    <submittedName>
        <fullName evidence="1">Uncharacterized protein</fullName>
    </submittedName>
</protein>
<accession>A0A0L0G0D9</accession>
<sequence>MSSRDGDPLILDKPQKAFAALQRKFESLTKDDIETLEGKLNRITQERNEFYASLISRLNTSFVKFKKRLRFEVQWQPTAGCKRR</sequence>